<dbReference type="InterPro" id="IPR009163">
    <property type="entry name" value="Ap4A_phos1/2"/>
</dbReference>
<dbReference type="Pfam" id="PF19327">
    <property type="entry name" value="Ap4A_phos_N"/>
    <property type="match status" value="1"/>
</dbReference>
<dbReference type="InterPro" id="IPR036265">
    <property type="entry name" value="HIT-like_sf"/>
</dbReference>
<evidence type="ECO:0000256" key="1">
    <source>
        <dbReference type="PIRSR" id="PIRSR000846-1"/>
    </source>
</evidence>
<dbReference type="GO" id="GO:0009117">
    <property type="term" value="P:nucleotide metabolic process"/>
    <property type="evidence" value="ECO:0007669"/>
    <property type="project" value="InterPro"/>
</dbReference>
<dbReference type="Pfam" id="PF09830">
    <property type="entry name" value="ATP_transf"/>
    <property type="match status" value="1"/>
</dbReference>
<dbReference type="EMBL" id="BTGB01000003">
    <property type="protein sequence ID" value="GMM46149.1"/>
    <property type="molecule type" value="Genomic_DNA"/>
</dbReference>
<dbReference type="GO" id="GO:0005524">
    <property type="term" value="F:ATP binding"/>
    <property type="evidence" value="ECO:0007669"/>
    <property type="project" value="InterPro"/>
</dbReference>
<organism evidence="5 6">
    <name type="scientific">Pichia kluyveri</name>
    <name type="common">Yeast</name>
    <dbReference type="NCBI Taxonomy" id="36015"/>
    <lineage>
        <taxon>Eukaryota</taxon>
        <taxon>Fungi</taxon>
        <taxon>Dikarya</taxon>
        <taxon>Ascomycota</taxon>
        <taxon>Saccharomycotina</taxon>
        <taxon>Pichiomycetes</taxon>
        <taxon>Pichiales</taxon>
        <taxon>Pichiaceae</taxon>
        <taxon>Pichia</taxon>
    </lineage>
</organism>
<evidence type="ECO:0000256" key="2">
    <source>
        <dbReference type="SAM" id="MobiDB-lite"/>
    </source>
</evidence>
<name>A0AAV5R3M3_PICKL</name>
<gene>
    <name evidence="5" type="ORF">DAPK24_027240</name>
</gene>
<dbReference type="PANTHER" id="PTHR38420">
    <property type="entry name" value="AP-4-A PHOSPHORYLASE II"/>
    <property type="match status" value="1"/>
</dbReference>
<dbReference type="SUPFAM" id="SSF54197">
    <property type="entry name" value="HIT-like"/>
    <property type="match status" value="1"/>
</dbReference>
<comment type="caution">
    <text evidence="5">The sequence shown here is derived from an EMBL/GenBank/DDBJ whole genome shotgun (WGS) entry which is preliminary data.</text>
</comment>
<keyword evidence="6" id="KW-1185">Reference proteome</keyword>
<feature type="active site" description="Nucleophile" evidence="1">
    <location>
        <position position="179"/>
    </location>
</feature>
<dbReference type="InterPro" id="IPR043171">
    <property type="entry name" value="Ap4A_phos1/2-like"/>
</dbReference>
<dbReference type="PANTHER" id="PTHR38420:SF1">
    <property type="entry name" value="PUTATIVE (AFU_ORTHOLOGUE AFUA_5G14690)-RELATED"/>
    <property type="match status" value="1"/>
</dbReference>
<evidence type="ECO:0000259" key="3">
    <source>
        <dbReference type="Pfam" id="PF09830"/>
    </source>
</evidence>
<feature type="region of interest" description="Disordered" evidence="2">
    <location>
        <begin position="62"/>
        <end position="82"/>
    </location>
</feature>
<evidence type="ECO:0000313" key="5">
    <source>
        <dbReference type="EMBL" id="GMM46149.1"/>
    </source>
</evidence>
<dbReference type="AlphaFoldDB" id="A0AAV5R3M3"/>
<proteinExistence type="predicted"/>
<feature type="domain" description="ATP adenylyltransferase C-terminal" evidence="3">
    <location>
        <begin position="219"/>
        <end position="334"/>
    </location>
</feature>
<dbReference type="InterPro" id="IPR045759">
    <property type="entry name" value="Ap4A_phos1/2_N"/>
</dbReference>
<reference evidence="5 6" key="1">
    <citation type="journal article" date="2023" name="Elife">
        <title>Identification of key yeast species and microbe-microbe interactions impacting larval growth of Drosophila in the wild.</title>
        <authorList>
            <person name="Mure A."/>
            <person name="Sugiura Y."/>
            <person name="Maeda R."/>
            <person name="Honda K."/>
            <person name="Sakurai N."/>
            <person name="Takahashi Y."/>
            <person name="Watada M."/>
            <person name="Katoh T."/>
            <person name="Gotoh A."/>
            <person name="Gotoh Y."/>
            <person name="Taniguchi I."/>
            <person name="Nakamura K."/>
            <person name="Hayashi T."/>
            <person name="Katayama T."/>
            <person name="Uemura T."/>
            <person name="Hattori Y."/>
        </authorList>
    </citation>
    <scope>NUCLEOTIDE SEQUENCE [LARGE SCALE GENOMIC DNA]</scope>
    <source>
        <strain evidence="5 6">PK-24</strain>
    </source>
</reference>
<dbReference type="Proteomes" id="UP001378960">
    <property type="component" value="Unassembled WGS sequence"/>
</dbReference>
<evidence type="ECO:0000313" key="6">
    <source>
        <dbReference type="Proteomes" id="UP001378960"/>
    </source>
</evidence>
<feature type="compositionally biased region" description="Basic and acidic residues" evidence="2">
    <location>
        <begin position="73"/>
        <end position="82"/>
    </location>
</feature>
<evidence type="ECO:0000259" key="4">
    <source>
        <dbReference type="Pfam" id="PF19327"/>
    </source>
</evidence>
<sequence length="349" mass="41504">MGLKIDTLKELRELNLFDIVKDVFDKALKNGDLIYDENIEFERVTDPESEIENEIKIVSGLSKRPNNRASEPGNKDEEINEDKLNEVIEKNPFLKPEIELTVIDSLLGNYRLILNKFPNTKYHFLLVTKEFEKQDTLLKPIELQLMHTILDNLKKVSNKEYFSFFNSGSESGYSQFHKHIQFMMLPDGFCTYQSNVVRGVNYFIPKEIIENRRPIVYEKASYKHYILKLKEYDMYENEEQEEDERDSLAILYMYLIKRIMNIFKEFDMEDKKLSYNLLMMSNWMMIIPRRSAKFEDIWQNSLGFMGLFCVKNKELRDKVMNIGISKILQECGFPMEEGERDIVYNEYGY</sequence>
<dbReference type="GO" id="GO:0003877">
    <property type="term" value="F:ATP:ADP adenylyltransferase activity"/>
    <property type="evidence" value="ECO:0007669"/>
    <property type="project" value="InterPro"/>
</dbReference>
<dbReference type="InterPro" id="IPR019200">
    <property type="entry name" value="ATP_adenylylTrfase_C"/>
</dbReference>
<feature type="domain" description="Ap4A phosphorylase 1/2 N-terminal" evidence="4">
    <location>
        <begin position="13"/>
        <end position="186"/>
    </location>
</feature>
<protein>
    <submittedName>
        <fullName evidence="5">Bifunctional AP-4-A phosphorylase/ADP sulfurylase</fullName>
    </submittedName>
</protein>
<accession>A0AAV5R3M3</accession>
<dbReference type="Gene3D" id="3.30.428.70">
    <property type="match status" value="1"/>
</dbReference>
<dbReference type="PIRSF" id="PIRSF000846">
    <property type="entry name" value="ATP_adenylyltr"/>
    <property type="match status" value="1"/>
</dbReference>